<organism evidence="2 3">
    <name type="scientific">Colletotrichum chrysophilum</name>
    <dbReference type="NCBI Taxonomy" id="1836956"/>
    <lineage>
        <taxon>Eukaryota</taxon>
        <taxon>Fungi</taxon>
        <taxon>Dikarya</taxon>
        <taxon>Ascomycota</taxon>
        <taxon>Pezizomycotina</taxon>
        <taxon>Sordariomycetes</taxon>
        <taxon>Hypocreomycetidae</taxon>
        <taxon>Glomerellales</taxon>
        <taxon>Glomerellaceae</taxon>
        <taxon>Colletotrichum</taxon>
        <taxon>Colletotrichum gloeosporioides species complex</taxon>
    </lineage>
</organism>
<feature type="region of interest" description="Disordered" evidence="1">
    <location>
        <begin position="53"/>
        <end position="94"/>
    </location>
</feature>
<dbReference type="EMBL" id="JAQOWY010000793">
    <property type="protein sequence ID" value="KAK1838635.1"/>
    <property type="molecule type" value="Genomic_DNA"/>
</dbReference>
<sequence length="193" mass="21784">MSIFGFYDVRLIWLNQALMYITATSMVPVFSEYELVDGRERFTIGCAAQVGQSTAQACRDERETQQKGDRSRASSGNDDKKKGKKIDLPRKLDASDFSHRTTDMTVKFRSPSNDVRPHAYPQAGPRQKGCESRSNAVRSPAHQAAREAASDLTRAVVTYFSSMRIPRGIFLSPFEIPESHKKEKKSIAFLFRI</sequence>
<accession>A0AAD9E7W4</accession>
<keyword evidence="3" id="KW-1185">Reference proteome</keyword>
<feature type="compositionally biased region" description="Basic and acidic residues" evidence="1">
    <location>
        <begin position="58"/>
        <end position="94"/>
    </location>
</feature>
<evidence type="ECO:0000313" key="2">
    <source>
        <dbReference type="EMBL" id="KAK1838635.1"/>
    </source>
</evidence>
<evidence type="ECO:0000313" key="3">
    <source>
        <dbReference type="Proteomes" id="UP001243330"/>
    </source>
</evidence>
<feature type="region of interest" description="Disordered" evidence="1">
    <location>
        <begin position="108"/>
        <end position="133"/>
    </location>
</feature>
<dbReference type="AlphaFoldDB" id="A0AAD9E7W4"/>
<gene>
    <name evidence="2" type="ORF">CCHR01_18745</name>
</gene>
<comment type="caution">
    <text evidence="2">The sequence shown here is derived from an EMBL/GenBank/DDBJ whole genome shotgun (WGS) entry which is preliminary data.</text>
</comment>
<name>A0AAD9E7W4_9PEZI</name>
<dbReference type="Proteomes" id="UP001243330">
    <property type="component" value="Unassembled WGS sequence"/>
</dbReference>
<proteinExistence type="predicted"/>
<protein>
    <submittedName>
        <fullName evidence="2">Uncharacterized protein</fullName>
    </submittedName>
</protein>
<evidence type="ECO:0000256" key="1">
    <source>
        <dbReference type="SAM" id="MobiDB-lite"/>
    </source>
</evidence>
<reference evidence="2" key="1">
    <citation type="submission" date="2023-01" db="EMBL/GenBank/DDBJ databases">
        <title>Colletotrichum chrysophilum M932 genome sequence.</title>
        <authorList>
            <person name="Baroncelli R."/>
        </authorList>
    </citation>
    <scope>NUCLEOTIDE SEQUENCE</scope>
    <source>
        <strain evidence="2">M932</strain>
    </source>
</reference>